<accession>A0A6G0W602</accession>
<dbReference type="Proteomes" id="UP000478052">
    <property type="component" value="Unassembled WGS sequence"/>
</dbReference>
<comment type="caution">
    <text evidence="1">The sequence shown here is derived from an EMBL/GenBank/DDBJ whole genome shotgun (WGS) entry which is preliminary data.</text>
</comment>
<dbReference type="OrthoDB" id="10588990at2759"/>
<organism evidence="1 2">
    <name type="scientific">Aphis craccivora</name>
    <name type="common">Cowpea aphid</name>
    <dbReference type="NCBI Taxonomy" id="307492"/>
    <lineage>
        <taxon>Eukaryota</taxon>
        <taxon>Metazoa</taxon>
        <taxon>Ecdysozoa</taxon>
        <taxon>Arthropoda</taxon>
        <taxon>Hexapoda</taxon>
        <taxon>Insecta</taxon>
        <taxon>Pterygota</taxon>
        <taxon>Neoptera</taxon>
        <taxon>Paraneoptera</taxon>
        <taxon>Hemiptera</taxon>
        <taxon>Sternorrhyncha</taxon>
        <taxon>Aphidomorpha</taxon>
        <taxon>Aphidoidea</taxon>
        <taxon>Aphididae</taxon>
        <taxon>Aphidini</taxon>
        <taxon>Aphis</taxon>
        <taxon>Aphis</taxon>
    </lineage>
</organism>
<keyword evidence="2" id="KW-1185">Reference proteome</keyword>
<name>A0A6G0W602_APHCR</name>
<dbReference type="AlphaFoldDB" id="A0A6G0W602"/>
<gene>
    <name evidence="1" type="ORF">FWK35_00027072</name>
</gene>
<proteinExistence type="predicted"/>
<dbReference type="EMBL" id="VUJU01009055">
    <property type="protein sequence ID" value="KAF0722506.1"/>
    <property type="molecule type" value="Genomic_DNA"/>
</dbReference>
<evidence type="ECO:0000313" key="2">
    <source>
        <dbReference type="Proteomes" id="UP000478052"/>
    </source>
</evidence>
<sequence length="297" mass="34389">MYRAVHKSQPGTCKKHDVLFAFKGLLEKWANKLIPNLDLPLGKTRPIIEKMMKWVLIKRNSSIKTYTKNVKLLKTYISSINYTVAVPKNEQLNFDLLYSILGQSKHSKNTEPYFFESVYKVLPESYHEKLELNDKGQIINLFSPINANSPEIAWHCISAICNLQCSYIIQKLLEILKLLLSLRLEQFPNKTKNVDLCTNKFSRSTKLGHSIVCHQNFSCSTTLLFLRNLGIHFPSIRNIVTLEYNLRRKQNIILKIDKAFCAGDVKTLQTIESHTIQNVNSFYINNFNFDNEDDIID</sequence>
<reference evidence="1 2" key="1">
    <citation type="submission" date="2019-08" db="EMBL/GenBank/DDBJ databases">
        <title>Whole genome of Aphis craccivora.</title>
        <authorList>
            <person name="Voronova N.V."/>
            <person name="Shulinski R.S."/>
            <person name="Bandarenka Y.V."/>
            <person name="Zhorov D.G."/>
            <person name="Warner D."/>
        </authorList>
    </citation>
    <scope>NUCLEOTIDE SEQUENCE [LARGE SCALE GENOMIC DNA]</scope>
    <source>
        <strain evidence="1">180601</strain>
        <tissue evidence="1">Whole Body</tissue>
    </source>
</reference>
<protein>
    <submittedName>
        <fullName evidence="1">Uncharacterized protein</fullName>
    </submittedName>
</protein>
<evidence type="ECO:0000313" key="1">
    <source>
        <dbReference type="EMBL" id="KAF0722506.1"/>
    </source>
</evidence>